<sequence>MIAKDIKEVLMARSELKFVPNEYNDVIKAIDANKT</sequence>
<dbReference type="EMBL" id="JAGGLB010000003">
    <property type="protein sequence ID" value="MBP1989568.1"/>
    <property type="molecule type" value="Genomic_DNA"/>
</dbReference>
<evidence type="ECO:0000313" key="1">
    <source>
        <dbReference type="EMBL" id="MBP1989568.1"/>
    </source>
</evidence>
<organism evidence="1 2">
    <name type="scientific">Paenibacillus eucommiae</name>
    <dbReference type="NCBI Taxonomy" id="1355755"/>
    <lineage>
        <taxon>Bacteria</taxon>
        <taxon>Bacillati</taxon>
        <taxon>Bacillota</taxon>
        <taxon>Bacilli</taxon>
        <taxon>Bacillales</taxon>
        <taxon>Paenibacillaceae</taxon>
        <taxon>Paenibacillus</taxon>
    </lineage>
</organism>
<keyword evidence="2" id="KW-1185">Reference proteome</keyword>
<accession>A0ABS4IPS7</accession>
<proteinExistence type="predicted"/>
<gene>
    <name evidence="1" type="ORF">J2Z66_001166</name>
</gene>
<name>A0ABS4IPS7_9BACL</name>
<comment type="caution">
    <text evidence="1">The sequence shown here is derived from an EMBL/GenBank/DDBJ whole genome shotgun (WGS) entry which is preliminary data.</text>
</comment>
<evidence type="ECO:0000313" key="2">
    <source>
        <dbReference type="Proteomes" id="UP001519287"/>
    </source>
</evidence>
<reference evidence="1 2" key="1">
    <citation type="submission" date="2021-03" db="EMBL/GenBank/DDBJ databases">
        <title>Genomic Encyclopedia of Type Strains, Phase IV (KMG-IV): sequencing the most valuable type-strain genomes for metagenomic binning, comparative biology and taxonomic classification.</title>
        <authorList>
            <person name="Goeker M."/>
        </authorList>
    </citation>
    <scope>NUCLEOTIDE SEQUENCE [LARGE SCALE GENOMIC DNA]</scope>
    <source>
        <strain evidence="1 2">DSM 26048</strain>
    </source>
</reference>
<protein>
    <submittedName>
        <fullName evidence="1">Uncharacterized protein</fullName>
    </submittedName>
</protein>
<dbReference type="Proteomes" id="UP001519287">
    <property type="component" value="Unassembled WGS sequence"/>
</dbReference>